<dbReference type="AlphaFoldDB" id="A0A2H0V726"/>
<dbReference type="EMBL" id="PFAN01000086">
    <property type="protein sequence ID" value="PIR94885.1"/>
    <property type="molecule type" value="Genomic_DNA"/>
</dbReference>
<comment type="caution">
    <text evidence="1">The sequence shown here is derived from an EMBL/GenBank/DDBJ whole genome shotgun (WGS) entry which is preliminary data.</text>
</comment>
<accession>A0A2H0V726</accession>
<protein>
    <submittedName>
        <fullName evidence="1">Uncharacterized protein</fullName>
    </submittedName>
</protein>
<evidence type="ECO:0000313" key="1">
    <source>
        <dbReference type="EMBL" id="PIR94885.1"/>
    </source>
</evidence>
<organism evidence="1 2">
    <name type="scientific">Candidatus Falkowbacteria bacterium CG10_big_fil_rev_8_21_14_0_10_37_6</name>
    <dbReference type="NCBI Taxonomy" id="1974563"/>
    <lineage>
        <taxon>Bacteria</taxon>
        <taxon>Candidatus Falkowiibacteriota</taxon>
    </lineage>
</organism>
<proteinExistence type="predicted"/>
<sequence length="83" mass="9611">MVIVITEDDVNEAKAHIVIHIMTYEENILDVQRIIFHSLSKLGRHLHGVRSVIQIIEDRLKSQIFVSKQAMIDFVNQMNISVE</sequence>
<reference evidence="2" key="1">
    <citation type="submission" date="2017-09" db="EMBL/GenBank/DDBJ databases">
        <title>Depth-based differentiation of microbial function through sediment-hosted aquifers and enrichment of novel symbionts in the deep terrestrial subsurface.</title>
        <authorList>
            <person name="Probst A.J."/>
            <person name="Ladd B."/>
            <person name="Jarett J.K."/>
            <person name="Geller-Mcgrath D.E."/>
            <person name="Sieber C.M.K."/>
            <person name="Emerson J.B."/>
            <person name="Anantharaman K."/>
            <person name="Thomas B.C."/>
            <person name="Malmstrom R."/>
            <person name="Stieglmeier M."/>
            <person name="Klingl A."/>
            <person name="Woyke T."/>
            <person name="Ryan C.M."/>
            <person name="Banfield J.F."/>
        </authorList>
    </citation>
    <scope>NUCLEOTIDE SEQUENCE [LARGE SCALE GENOMIC DNA]</scope>
</reference>
<gene>
    <name evidence="1" type="ORF">COT95_01725</name>
</gene>
<dbReference type="Proteomes" id="UP000228614">
    <property type="component" value="Unassembled WGS sequence"/>
</dbReference>
<evidence type="ECO:0000313" key="2">
    <source>
        <dbReference type="Proteomes" id="UP000228614"/>
    </source>
</evidence>
<name>A0A2H0V726_9BACT</name>